<dbReference type="AlphaFoldDB" id="A0A180H5F6"/>
<keyword evidence="1" id="KW-0663">Pyridoxal phosphate</keyword>
<dbReference type="InterPro" id="IPR015422">
    <property type="entry name" value="PyrdxlP-dep_Trfase_small"/>
</dbReference>
<dbReference type="PANTHER" id="PTHR43795:SF39">
    <property type="entry name" value="AMINOTRANSFERASE CLASS I_CLASSII DOMAIN-CONTAINING PROTEIN"/>
    <property type="match status" value="1"/>
</dbReference>
<proteinExistence type="predicted"/>
<organism evidence="3">
    <name type="scientific">Puccinia triticina (isolate 1-1 / race 1 (BBBD))</name>
    <name type="common">Brown leaf rust fungus</name>
    <dbReference type="NCBI Taxonomy" id="630390"/>
    <lineage>
        <taxon>Eukaryota</taxon>
        <taxon>Fungi</taxon>
        <taxon>Dikarya</taxon>
        <taxon>Basidiomycota</taxon>
        <taxon>Pucciniomycotina</taxon>
        <taxon>Pucciniomycetes</taxon>
        <taxon>Pucciniales</taxon>
        <taxon>Pucciniaceae</taxon>
        <taxon>Puccinia</taxon>
    </lineage>
</organism>
<dbReference type="PRINTS" id="PR00753">
    <property type="entry name" value="ACCSYNTHASE"/>
</dbReference>
<evidence type="ECO:0000256" key="1">
    <source>
        <dbReference type="ARBA" id="ARBA00022898"/>
    </source>
</evidence>
<dbReference type="InterPro" id="IPR015424">
    <property type="entry name" value="PyrdxlP-dep_Trfase"/>
</dbReference>
<name>A0A180H5F6_PUCT1</name>
<accession>A0A180H5F6</accession>
<evidence type="ECO:0000313" key="4">
    <source>
        <dbReference type="EnsemblFungi" id="PTTG_00541-t43_1-p1"/>
    </source>
</evidence>
<dbReference type="Gene3D" id="3.40.640.10">
    <property type="entry name" value="Type I PLP-dependent aspartate aminotransferase-like (Major domain)"/>
    <property type="match status" value="1"/>
</dbReference>
<dbReference type="OrthoDB" id="7042322at2759"/>
<dbReference type="InterPro" id="IPR015421">
    <property type="entry name" value="PyrdxlP-dep_Trfase_major"/>
</dbReference>
<dbReference type="InterPro" id="IPR050478">
    <property type="entry name" value="Ethylene_sulfur-biosynth"/>
</dbReference>
<dbReference type="EMBL" id="ADAS02000002">
    <property type="protein sequence ID" value="OAV99663.1"/>
    <property type="molecule type" value="Genomic_DNA"/>
</dbReference>
<dbReference type="GO" id="GO:0008483">
    <property type="term" value="F:transaminase activity"/>
    <property type="evidence" value="ECO:0007669"/>
    <property type="project" value="TreeGrafter"/>
</dbReference>
<reference evidence="3" key="2">
    <citation type="submission" date="2016-05" db="EMBL/GenBank/DDBJ databases">
        <title>Comparative analysis highlights variable genome content of wheat rusts and divergence of the mating loci.</title>
        <authorList>
            <person name="Cuomo C.A."/>
            <person name="Bakkeren G."/>
            <person name="Szabo L."/>
            <person name="Khalil H."/>
            <person name="Joly D."/>
            <person name="Goldberg J."/>
            <person name="Young S."/>
            <person name="Zeng Q."/>
            <person name="Fellers J."/>
        </authorList>
    </citation>
    <scope>NUCLEOTIDE SEQUENCE [LARGE SCALE GENOMIC DNA]</scope>
    <source>
        <strain evidence="3">1-1 BBBD Race 1</strain>
    </source>
</reference>
<dbReference type="VEuPathDB" id="FungiDB:PTTG_00541"/>
<dbReference type="GO" id="GO:0006520">
    <property type="term" value="P:amino acid metabolic process"/>
    <property type="evidence" value="ECO:0007669"/>
    <property type="project" value="TreeGrafter"/>
</dbReference>
<dbReference type="SUPFAM" id="SSF53383">
    <property type="entry name" value="PLP-dependent transferases"/>
    <property type="match status" value="1"/>
</dbReference>
<dbReference type="PANTHER" id="PTHR43795">
    <property type="entry name" value="BIFUNCTIONAL ASPARTATE AMINOTRANSFERASE AND GLUTAMATE/ASPARTATE-PREPHENATE AMINOTRANSFERASE-RELATED"/>
    <property type="match status" value="1"/>
</dbReference>
<reference evidence="4 5" key="3">
    <citation type="journal article" date="2017" name="G3 (Bethesda)">
        <title>Comparative analysis highlights variable genome content of wheat rusts and divergence of the mating loci.</title>
        <authorList>
            <person name="Cuomo C.A."/>
            <person name="Bakkeren G."/>
            <person name="Khalil H.B."/>
            <person name="Panwar V."/>
            <person name="Joly D."/>
            <person name="Linning R."/>
            <person name="Sakthikumar S."/>
            <person name="Song X."/>
            <person name="Adiconis X."/>
            <person name="Fan L."/>
            <person name="Goldberg J.M."/>
            <person name="Levin J.Z."/>
            <person name="Young S."/>
            <person name="Zeng Q."/>
            <person name="Anikster Y."/>
            <person name="Bruce M."/>
            <person name="Wang M."/>
            <person name="Yin C."/>
            <person name="McCallum B."/>
            <person name="Szabo L.J."/>
            <person name="Hulbert S."/>
            <person name="Chen X."/>
            <person name="Fellers J.P."/>
        </authorList>
    </citation>
    <scope>NUCLEOTIDE SEQUENCE</scope>
    <source>
        <strain evidence="4">isolate 1-1 / race 1 (BBBD)</strain>
        <strain evidence="5">Isolate 1-1 / race 1 (BBBD)</strain>
    </source>
</reference>
<feature type="domain" description="Aminotransferase class I/classII large" evidence="2">
    <location>
        <begin position="92"/>
        <end position="498"/>
    </location>
</feature>
<reference evidence="3" key="1">
    <citation type="submission" date="2009-11" db="EMBL/GenBank/DDBJ databases">
        <authorList>
            <consortium name="The Broad Institute Genome Sequencing Platform"/>
            <person name="Ward D."/>
            <person name="Feldgarden M."/>
            <person name="Earl A."/>
            <person name="Young S.K."/>
            <person name="Zeng Q."/>
            <person name="Koehrsen M."/>
            <person name="Alvarado L."/>
            <person name="Berlin A."/>
            <person name="Bochicchio J."/>
            <person name="Borenstein D."/>
            <person name="Chapman S.B."/>
            <person name="Chen Z."/>
            <person name="Engels R."/>
            <person name="Freedman E."/>
            <person name="Gellesch M."/>
            <person name="Goldberg J."/>
            <person name="Griggs A."/>
            <person name="Gujja S."/>
            <person name="Heilman E."/>
            <person name="Heiman D."/>
            <person name="Hepburn T."/>
            <person name="Howarth C."/>
            <person name="Jen D."/>
            <person name="Larson L."/>
            <person name="Lewis B."/>
            <person name="Mehta T."/>
            <person name="Park D."/>
            <person name="Pearson M."/>
            <person name="Roberts A."/>
            <person name="Saif S."/>
            <person name="Shea T."/>
            <person name="Shenoy N."/>
            <person name="Sisk P."/>
            <person name="Stolte C."/>
            <person name="Sykes S."/>
            <person name="Thomson T."/>
            <person name="Walk T."/>
            <person name="White J."/>
            <person name="Yandava C."/>
            <person name="Izard J."/>
            <person name="Baranova O.V."/>
            <person name="Blanton J.M."/>
            <person name="Tanner A.C."/>
            <person name="Dewhirst F.E."/>
            <person name="Haas B."/>
            <person name="Nusbaum C."/>
            <person name="Birren B."/>
        </authorList>
    </citation>
    <scope>NUCLEOTIDE SEQUENCE [LARGE SCALE GENOMIC DNA]</scope>
    <source>
        <strain evidence="3">1-1 BBBD Race 1</strain>
    </source>
</reference>
<sequence length="518" mass="58070">MVCTADSLAAKYPQMPWWSLVEGGSNEDCHIQLLHREICEGIPVVEQTVRMTPPSLSLRSSKQLSGQPNLTAQAIAEAWKDLYSADQNPHGVINLGVAENSLMQEFLVQKLKENISRFESRHLNYQSLGGSSSFKEAMCHILNKYFNPAMTVKPNHLIGASGVTAMLSQLMYVVCDEGDVVLISKPYYSGFNHLVKQGVHLIGFEIDDPLDPSSVSKALEKAYLNHHGQPDGVKAVILCNPHNPMGYYVQEEVLSTYIRFCEANNLHLIVDEIYGLSVFEQGPTTNDPPGTQTTPNKFISTLSLDHQRFSFEPSRVHVLYGISKDFGCCGLRAGILISQNNPSLLQLITDLNLNQVQVSSLTEFSFASLILDSSGSHGHQDFLDSYVIENKRRLQQAYQTVTDRLNKLKIKYNKPSNGGFFLMIDLSRYLRNPPDTNNKDQQSEESAIIQEEKLFTTLLTEYKTYLAPGNVYHYPKPGFFRLTFTVPADQLDLGLQRLSQFMEFFETLPALSNLQISG</sequence>
<dbReference type="GO" id="GO:0030170">
    <property type="term" value="F:pyridoxal phosphate binding"/>
    <property type="evidence" value="ECO:0007669"/>
    <property type="project" value="InterPro"/>
</dbReference>
<reference evidence="4" key="4">
    <citation type="submission" date="2025-05" db="UniProtKB">
        <authorList>
            <consortium name="EnsemblFungi"/>
        </authorList>
    </citation>
    <scope>IDENTIFICATION</scope>
    <source>
        <strain evidence="4">isolate 1-1 / race 1 (BBBD)</strain>
    </source>
</reference>
<protein>
    <submittedName>
        <fullName evidence="4">Aminotran_1_2 domain-containing protein</fullName>
    </submittedName>
</protein>
<dbReference type="STRING" id="630390.A0A180H5F6"/>
<dbReference type="EnsemblFungi" id="PTTG_00541-t43_1">
    <property type="protein sequence ID" value="PTTG_00541-t43_1-p1"/>
    <property type="gene ID" value="PTTG_00541"/>
</dbReference>
<keyword evidence="5" id="KW-1185">Reference proteome</keyword>
<evidence type="ECO:0000259" key="2">
    <source>
        <dbReference type="Pfam" id="PF00155"/>
    </source>
</evidence>
<evidence type="ECO:0000313" key="3">
    <source>
        <dbReference type="EMBL" id="OAV99663.1"/>
    </source>
</evidence>
<dbReference type="CDD" id="cd00609">
    <property type="entry name" value="AAT_like"/>
    <property type="match status" value="1"/>
</dbReference>
<dbReference type="InterPro" id="IPR004839">
    <property type="entry name" value="Aminotransferase_I/II_large"/>
</dbReference>
<dbReference type="Proteomes" id="UP000005240">
    <property type="component" value="Unassembled WGS sequence"/>
</dbReference>
<dbReference type="Pfam" id="PF00155">
    <property type="entry name" value="Aminotran_1_2"/>
    <property type="match status" value="1"/>
</dbReference>
<evidence type="ECO:0000313" key="5">
    <source>
        <dbReference type="Proteomes" id="UP000005240"/>
    </source>
</evidence>
<dbReference type="Gene3D" id="3.90.1150.10">
    <property type="entry name" value="Aspartate Aminotransferase, domain 1"/>
    <property type="match status" value="1"/>
</dbReference>
<gene>
    <name evidence="3" type="ORF">PTTG_00541</name>
</gene>